<dbReference type="AlphaFoldDB" id="A0A1J5MTK6"/>
<dbReference type="EMBL" id="LKAQ01000004">
    <property type="protein sequence ID" value="OIQ49957.1"/>
    <property type="molecule type" value="Genomic_DNA"/>
</dbReference>
<dbReference type="Proteomes" id="UP000181901">
    <property type="component" value="Unassembled WGS sequence"/>
</dbReference>
<dbReference type="InterPro" id="IPR002071">
    <property type="entry name" value="Thermonucl_AS"/>
</dbReference>
<keyword evidence="3 6" id="KW-0378">Hydrolase</keyword>
<dbReference type="GO" id="GO:0006355">
    <property type="term" value="P:regulation of DNA-templated transcription"/>
    <property type="evidence" value="ECO:0007669"/>
    <property type="project" value="InterPro"/>
</dbReference>
<dbReference type="SUPFAM" id="SSF50199">
    <property type="entry name" value="Staphylococcal nuclease"/>
    <property type="match status" value="1"/>
</dbReference>
<dbReference type="GO" id="GO:0006281">
    <property type="term" value="P:DNA repair"/>
    <property type="evidence" value="ECO:0007669"/>
    <property type="project" value="InterPro"/>
</dbReference>
<dbReference type="InterPro" id="IPR010916">
    <property type="entry name" value="TonB_box_CS"/>
</dbReference>
<dbReference type="GO" id="GO:0004519">
    <property type="term" value="F:endonuclease activity"/>
    <property type="evidence" value="ECO:0007669"/>
    <property type="project" value="UniProtKB-KW"/>
</dbReference>
<dbReference type="PANTHER" id="PTHR12302:SF3">
    <property type="entry name" value="SERINE_THREONINE-PROTEIN KINASE 31"/>
    <property type="match status" value="1"/>
</dbReference>
<evidence type="ECO:0000259" key="5">
    <source>
        <dbReference type="PROSITE" id="PS50830"/>
    </source>
</evidence>
<dbReference type="InterPro" id="IPR035437">
    <property type="entry name" value="SNase_OB-fold_sf"/>
</dbReference>
<dbReference type="Gene3D" id="2.40.50.90">
    <property type="match status" value="1"/>
</dbReference>
<dbReference type="PROSITE" id="PS01123">
    <property type="entry name" value="TNASE_1"/>
    <property type="match status" value="1"/>
</dbReference>
<reference evidence="6 7" key="1">
    <citation type="submission" date="2015-09" db="EMBL/GenBank/DDBJ databases">
        <title>Genome of Desulfovibrio dechloracetivorans BerOc1, a mercury methylating strain isolated from highly hydrocarbons and metals contaminated coastal sediments.</title>
        <authorList>
            <person name="Goni Urriza M."/>
            <person name="Gassie C."/>
            <person name="Bouchez O."/>
            <person name="Klopp C."/>
            <person name="Ranchou-Peyruse A."/>
            <person name="Remy G."/>
        </authorList>
    </citation>
    <scope>NUCLEOTIDE SEQUENCE [LARGE SCALE GENOMIC DNA]</scope>
    <source>
        <strain evidence="6 7">BerOc1</strain>
    </source>
</reference>
<evidence type="ECO:0000256" key="4">
    <source>
        <dbReference type="ARBA" id="ARBA00023159"/>
    </source>
</evidence>
<evidence type="ECO:0000256" key="1">
    <source>
        <dbReference type="ARBA" id="ARBA00022722"/>
    </source>
</evidence>
<dbReference type="PROSITE" id="PS00430">
    <property type="entry name" value="TONB_DEPENDENT_REC_1"/>
    <property type="match status" value="1"/>
</dbReference>
<dbReference type="GO" id="GO:0016787">
    <property type="term" value="F:hydrolase activity"/>
    <property type="evidence" value="ECO:0007669"/>
    <property type="project" value="UniProtKB-KW"/>
</dbReference>
<evidence type="ECO:0000256" key="3">
    <source>
        <dbReference type="ARBA" id="ARBA00022801"/>
    </source>
</evidence>
<dbReference type="SUPFAM" id="SSF57884">
    <property type="entry name" value="Ada DNA repair protein, N-terminal domain (N-Ada 10)"/>
    <property type="match status" value="1"/>
</dbReference>
<dbReference type="SMART" id="SM00318">
    <property type="entry name" value="SNc"/>
    <property type="match status" value="1"/>
</dbReference>
<dbReference type="Gene3D" id="3.40.10.10">
    <property type="entry name" value="DNA Methylphosphotriester Repair Domain"/>
    <property type="match status" value="1"/>
</dbReference>
<organism evidence="6 7">
    <name type="scientific">Pseudodesulfovibrio hydrargyri</name>
    <dbReference type="NCBI Taxonomy" id="2125990"/>
    <lineage>
        <taxon>Bacteria</taxon>
        <taxon>Pseudomonadati</taxon>
        <taxon>Thermodesulfobacteriota</taxon>
        <taxon>Desulfovibrionia</taxon>
        <taxon>Desulfovibrionales</taxon>
        <taxon>Desulfovibrionaceae</taxon>
    </lineage>
</organism>
<gene>
    <name evidence="6" type="primary">yokF</name>
    <name evidence="6" type="ORF">BerOc1_01885</name>
</gene>
<dbReference type="Pfam" id="PF02805">
    <property type="entry name" value="Ada_Zn_binding"/>
    <property type="match status" value="1"/>
</dbReference>
<proteinExistence type="predicted"/>
<dbReference type="RefSeq" id="WP_071545432.1">
    <property type="nucleotide sequence ID" value="NZ_LKAQ01000004.1"/>
</dbReference>
<evidence type="ECO:0000313" key="7">
    <source>
        <dbReference type="Proteomes" id="UP000181901"/>
    </source>
</evidence>
<sequence>MANRFLSILLLILLFFTGLSHAFMGKVVGVADGDTITVLAEGNTTIKVRLYGIDAPESRQDFGNKAKQNLTSLVFGKIVDMEPMAQDRYGRTVAHIFVDDQDVCEALVRAGMAWVYLIYCREKPTCDNWLMFEQKARVAGVGLWASPSPQAPWEWRRGGGVKGDALAPAPKYQAASGTVYHGNISSHVFHRPGCRHYDCKNCVENFEKRKDAIRAGYKPCQICSP</sequence>
<evidence type="ECO:0000313" key="6">
    <source>
        <dbReference type="EMBL" id="OIQ49957.1"/>
    </source>
</evidence>
<dbReference type="InterPro" id="IPR016071">
    <property type="entry name" value="Staphylococal_nuclease_OB-fold"/>
</dbReference>
<keyword evidence="4" id="KW-0010">Activator</keyword>
<keyword evidence="1" id="KW-0540">Nuclease</keyword>
<evidence type="ECO:0000256" key="2">
    <source>
        <dbReference type="ARBA" id="ARBA00022759"/>
    </source>
</evidence>
<protein>
    <submittedName>
        <fullName evidence="6">SPBc2 prophage-derived endonuclease YokF</fullName>
        <ecNumber evidence="6">3.1.-.-</ecNumber>
    </submittedName>
</protein>
<accession>A0A1J5MTK6</accession>
<comment type="caution">
    <text evidence="6">The sequence shown here is derived from an EMBL/GenBank/DDBJ whole genome shotgun (WGS) entry which is preliminary data.</text>
</comment>
<feature type="domain" description="TNase-like" evidence="5">
    <location>
        <begin position="21"/>
        <end position="146"/>
    </location>
</feature>
<dbReference type="GO" id="GO:0008270">
    <property type="term" value="F:zinc ion binding"/>
    <property type="evidence" value="ECO:0007669"/>
    <property type="project" value="InterPro"/>
</dbReference>
<keyword evidence="7" id="KW-1185">Reference proteome</keyword>
<dbReference type="PROSITE" id="PS01284">
    <property type="entry name" value="TNASE_2"/>
    <property type="match status" value="1"/>
</dbReference>
<dbReference type="PANTHER" id="PTHR12302">
    <property type="entry name" value="EBNA2 BINDING PROTEIN P100"/>
    <property type="match status" value="1"/>
</dbReference>
<dbReference type="PROSITE" id="PS50830">
    <property type="entry name" value="TNASE_3"/>
    <property type="match status" value="1"/>
</dbReference>
<dbReference type="EC" id="3.1.-.-" evidence="6"/>
<name>A0A1J5MTK6_9BACT</name>
<dbReference type="InterPro" id="IPR004026">
    <property type="entry name" value="Ada_DNA_repair_Zn-bd"/>
</dbReference>
<keyword evidence="2 6" id="KW-0255">Endonuclease</keyword>
<dbReference type="OrthoDB" id="9805504at2"/>
<dbReference type="GO" id="GO:0008168">
    <property type="term" value="F:methyltransferase activity"/>
    <property type="evidence" value="ECO:0007669"/>
    <property type="project" value="InterPro"/>
</dbReference>
<dbReference type="InterPro" id="IPR035451">
    <property type="entry name" value="Ada-like_dom_sf"/>
</dbReference>
<dbReference type="GO" id="GO:0003677">
    <property type="term" value="F:DNA binding"/>
    <property type="evidence" value="ECO:0007669"/>
    <property type="project" value="InterPro"/>
</dbReference>
<dbReference type="Pfam" id="PF00565">
    <property type="entry name" value="SNase"/>
    <property type="match status" value="1"/>
</dbReference>